<keyword evidence="1" id="KW-0479">Metal-binding</keyword>
<evidence type="ECO:0000256" key="2">
    <source>
        <dbReference type="ARBA" id="ARBA00023004"/>
    </source>
</evidence>
<keyword evidence="2" id="KW-0408">Iron</keyword>
<dbReference type="Pfam" id="PF00330">
    <property type="entry name" value="Aconitase"/>
    <property type="match status" value="2"/>
</dbReference>
<evidence type="ECO:0000313" key="6">
    <source>
        <dbReference type="RefSeq" id="XP_040944375.1"/>
    </source>
</evidence>
<name>A0ABM2ZP48_GOSHI</name>
<dbReference type="RefSeq" id="XP_040944375.1">
    <property type="nucleotide sequence ID" value="XM_041088441.1"/>
</dbReference>
<protein>
    <submittedName>
        <fullName evidence="6">Aconitate hydratase isoform X7</fullName>
    </submittedName>
</protein>
<evidence type="ECO:0000256" key="1">
    <source>
        <dbReference type="ARBA" id="ARBA00022723"/>
    </source>
</evidence>
<feature type="domain" description="Aconitase/3-isopropylmalate dehydratase large subunit alpha/beta/alpha" evidence="4">
    <location>
        <begin position="76"/>
        <end position="176"/>
    </location>
</feature>
<evidence type="ECO:0000259" key="4">
    <source>
        <dbReference type="Pfam" id="PF00330"/>
    </source>
</evidence>
<keyword evidence="5" id="KW-1185">Reference proteome</keyword>
<evidence type="ECO:0000256" key="3">
    <source>
        <dbReference type="ARBA" id="ARBA00023014"/>
    </source>
</evidence>
<keyword evidence="3" id="KW-0411">Iron-sulfur</keyword>
<feature type="domain" description="Aconitase/3-isopropylmalate dehydratase large subunit alpha/beta/alpha" evidence="4">
    <location>
        <begin position="2"/>
        <end position="56"/>
    </location>
</feature>
<dbReference type="Gene3D" id="3.30.499.10">
    <property type="entry name" value="Aconitase, domain 3"/>
    <property type="match status" value="2"/>
</dbReference>
<dbReference type="GeneID" id="107910366"/>
<accession>A0ABM2ZP48</accession>
<gene>
    <name evidence="6" type="primary">LOC107910366</name>
</gene>
<sequence length="190" mass="21268">MSMVLPGVVGFKLLGKLRDGVTATDLVLTVTQMLRKHGVVGKFVEFYGRVFNSASILIRIHCFWAASCRYFLPLLYTAEGMGKLSLADRATIANMSPDYGATMGFFPVDHLTLQYLQLTGRSDETIAMIESYLRTNKMFVDYNEPQIEKVYSSYLELKLEDVELCISGAKEVNNSRGAEHSRDDEDDSVA</sequence>
<dbReference type="InterPro" id="IPR001030">
    <property type="entry name" value="Acoase/IPM_deHydtase_lsu_aba"/>
</dbReference>
<evidence type="ECO:0000313" key="5">
    <source>
        <dbReference type="Proteomes" id="UP000818029"/>
    </source>
</evidence>
<dbReference type="InterPro" id="IPR036008">
    <property type="entry name" value="Aconitase_4Fe-4S_dom"/>
</dbReference>
<proteinExistence type="predicted"/>
<dbReference type="PANTHER" id="PTHR11670">
    <property type="entry name" value="ACONITASE/IRON-RESPONSIVE ELEMENT FAMILY MEMBER"/>
    <property type="match status" value="1"/>
</dbReference>
<dbReference type="SUPFAM" id="SSF53732">
    <property type="entry name" value="Aconitase iron-sulfur domain"/>
    <property type="match status" value="2"/>
</dbReference>
<dbReference type="Proteomes" id="UP000818029">
    <property type="component" value="Chromosome D02"/>
</dbReference>
<reference evidence="6" key="2">
    <citation type="submission" date="2025-08" db="UniProtKB">
        <authorList>
            <consortium name="RefSeq"/>
        </authorList>
    </citation>
    <scope>IDENTIFICATION</scope>
</reference>
<reference evidence="5" key="1">
    <citation type="journal article" date="2020" name="Nat. Genet.">
        <title>Genomic diversifications of five Gossypium allopolyploid species and their impact on cotton improvement.</title>
        <authorList>
            <person name="Chen Z.J."/>
            <person name="Sreedasyam A."/>
            <person name="Ando A."/>
            <person name="Song Q."/>
            <person name="De Santiago L.M."/>
            <person name="Hulse-Kemp A.M."/>
            <person name="Ding M."/>
            <person name="Ye W."/>
            <person name="Kirkbride R.C."/>
            <person name="Jenkins J."/>
            <person name="Plott C."/>
            <person name="Lovell J."/>
            <person name="Lin Y.M."/>
            <person name="Vaughn R."/>
            <person name="Liu B."/>
            <person name="Simpson S."/>
            <person name="Scheffler B.E."/>
            <person name="Wen L."/>
            <person name="Saski C.A."/>
            <person name="Grover C.E."/>
            <person name="Hu G."/>
            <person name="Conover J.L."/>
            <person name="Carlson J.W."/>
            <person name="Shu S."/>
            <person name="Boston L.B."/>
            <person name="Williams M."/>
            <person name="Peterson D.G."/>
            <person name="McGee K."/>
            <person name="Jones D.C."/>
            <person name="Wendel J.F."/>
            <person name="Stelly D.M."/>
            <person name="Grimwood J."/>
            <person name="Schmutz J."/>
        </authorList>
    </citation>
    <scope>NUCLEOTIDE SEQUENCE [LARGE SCALE GENOMIC DNA]</scope>
    <source>
        <strain evidence="5">cv. TM-1</strain>
    </source>
</reference>
<organism evidence="5 6">
    <name type="scientific">Gossypium hirsutum</name>
    <name type="common">Upland cotton</name>
    <name type="synonym">Gossypium mexicanum</name>
    <dbReference type="NCBI Taxonomy" id="3635"/>
    <lineage>
        <taxon>Eukaryota</taxon>
        <taxon>Viridiplantae</taxon>
        <taxon>Streptophyta</taxon>
        <taxon>Embryophyta</taxon>
        <taxon>Tracheophyta</taxon>
        <taxon>Spermatophyta</taxon>
        <taxon>Magnoliopsida</taxon>
        <taxon>eudicotyledons</taxon>
        <taxon>Gunneridae</taxon>
        <taxon>Pentapetalae</taxon>
        <taxon>rosids</taxon>
        <taxon>malvids</taxon>
        <taxon>Malvales</taxon>
        <taxon>Malvaceae</taxon>
        <taxon>Malvoideae</taxon>
        <taxon>Gossypium</taxon>
    </lineage>
</organism>
<dbReference type="InterPro" id="IPR006249">
    <property type="entry name" value="Aconitase/IRP2"/>
</dbReference>
<dbReference type="InterPro" id="IPR015931">
    <property type="entry name" value="Acnase/IPM_dHydase_lsu_aba_1/3"/>
</dbReference>